<dbReference type="PROSITE" id="PS51208">
    <property type="entry name" value="AUTOTRANSPORTER"/>
    <property type="match status" value="1"/>
</dbReference>
<organism evidence="3 4">
    <name type="scientific">Nitratireductor aestuarii</name>
    <dbReference type="NCBI Taxonomy" id="1735103"/>
    <lineage>
        <taxon>Bacteria</taxon>
        <taxon>Pseudomonadati</taxon>
        <taxon>Pseudomonadota</taxon>
        <taxon>Alphaproteobacteria</taxon>
        <taxon>Hyphomicrobiales</taxon>
        <taxon>Phyllobacteriaceae</taxon>
        <taxon>Nitratireductor</taxon>
    </lineage>
</organism>
<evidence type="ECO:0000259" key="2">
    <source>
        <dbReference type="PROSITE" id="PS51208"/>
    </source>
</evidence>
<sequence length="4357" mass="407207">MGAQVTNPITNTATTVAALIVDPVGTPTAGNTAFVRTDDGYVFLVKTVGEKFYNSDNPPLEFQITAISNGDAIVANALAAAPISFALGQTTVEFNNGFAGADTPGSVTPPEEVVGADGVKQVVYGNNGSNGRDGALVVPPNSGGDGAAGPLNEKTLTQNVNTSTKIGWEIGSVGGNGGSGGDSYLSFWDGRDGGDGGAGGRVIATQAQSSTIQTTGDNHHGVFAYSRSGKAGNGGSGFAAPGGGTGGHSSDGGRVTVNQYGGIFTNGTNAHGIYALSVSNNGGNGGSQWGLVGQAGNGGYGGNGGQVDVNTFAGAGILTEGRFSHGILAQSIGGTGGSAGTSGNLLVSLIGAADNGGNGGAVNVSHGGAIETRGYASRGIVAQSIGGGGGEGGAAAGLVALAMGGVGSNGGSGGAVSVQISGTGSIVTGGKFGDGVLAQSIGGSGGEGAQASGLISVGGNGSKGGDGSTVSVSNFGYIETRGEAARGIVAQSIGGGGGDGGNTGGMVAVGGSGAAGGKGSTVNVTNDGIIRTRGSDAMGILAQSIGGGGGNGSSAGAVGAFAGVAIGGTGGGGGAGGTVNVTLSDTDTSYASLIETIGDRSTGVFAQSVGGGGGNGGGAVSVAAGAFGAASISVGGEAGDGGAGGTVILTGQGDASVQTGGEDAAGILLQSIGGGGGNGGYAISAAASAGPVNASLAVGVGGSGGKGGVGGEVRVGTLDGNGNLLAPGFSGDVLTTGTRSAGMIFQSVGGGGGNGGLSVAASGGGSVLFSGNVSVGVGGSGGDGGQGGRVRVYTDANVTTTGSHSVGLLAQSVGGGGGNGGGSIAAGFSAAAGNAVSINVGVGGSGAAGSAGGAVDLIASGDLIRTTNQFSTGIIAQSIGGGGGNGGYTVAAGGAGGGVSAGAVNVGVGGSAGGGGAGGAVNARINAAVLTEKDDSGAILIQSVGGGGGNGGFSVAAGAAGGGTGAGAVSVGLGGSGGAGGAGGAVIAAINGDVLTKGERSSGVVVQSIGGGGGNGGFSVSGTLTGAGSASGAVSVGLGGSGGTGGVGGTVLATVDGDVTTEKSDSTAILAQSVGGGGGNGGFNVSGTISGSGASSGAISVGLGGGGGFGGDAGTVTLTNNGSVSTSGARSSGVVAQSIGGGGGNGGFNVSGTISGSGASAGSISVGLGGSGAGGGDAGAVNAISTGRILTTGNSSSGFVAQSIGGGGGNGGFDVSAALSFGGAGSGSIGVGLGGSGAGGGDGSTVTARTEAFVETRGNASIGILAQSVGGGGGSGGFNVTPTVSGSSAGAGAISVGLGGSGAGGGDGGAVDLTVKNSVVTRGAQSAAVVAQSIGGGGGSGGFNVSVAGTGAGAGSGAIGVGIGGRGGTGGNGGTVTSNVAGNLLTIGADSTGLLVQSVGGGGGNGGMNVSAAVAMSQAGAFGASVGLGGTGGGGGDAGDVESELVGNVATVGKGSSGVVVQSLGGGGGNGGLNVSGTVTASTTSSGGVSVGIGGSGGDGGNAGKAESTIEGNVLTVSDNSGGVLVQSAGGGGGNGGISVSGAVNLSSSGGGAIAVGLGGSGGGGGDASTAVSRMTGNVMTIGADASAFTVQSVGGGGGNGGLNVSGAISLAGTGSAAVGVGIGGFGGDGGNAADVEGILAGDVRTFGDRSSGVVVQSLGGGGGNGGLNVTGTISFAGEGSGSVGFGLGGMGGSGGNAGTAFGDVKGTIATRGEDATAVLVQSLGGGGGNGGLNVTGAVSFGGKKSGAAAIGVGGFGGDGGYASDVTGIFAGEVLTTGDRSAGVVAQSLGGGGGNGGINISAGLSVAKDYSGALGLGIGGFAGGGGVAGSVDHKVAGYVQTEGHESVGILTQSLGGGGGNGGLNVTGVVSLERHTGAAVGLGVGGFGGDGADAGALTASNVTGGVFTFGNRSSAIVTQSLGGGGGNGGINVSGAVNLSQENGGAATLGLGGFGGGGGNGGAVESIVRVADDDSITTRGDRSMAVLAQSVGGGGGTGGVNVSGSVNLTGKGGAAVALGVGGFGGAGGDASSVTLDVIGSVNTFGDRSHGLMAQSLGGGGGVGGTNISGALALEKPSGSESIFSIAAGVGGFGGGGGDAGAVSVSYSGTLIALPRTIDGDEVTIKQTKGANGLVAQSIGGGGGEGGLNVSAGLAISSKPGAGQTESKSYGVLVGVGGFGGVGGDASTVDVDVAEGSFIRAHGTGRSGILAQSVGGGGGNGGLNVSGGLVSDTSLIVGVGGMGGNAGRAGDVTVTARADIEVTTDPANLVAPDDEESFEEKLRDIFGDAIIDDMEEMVESKGLKTLLVDLGMFKSEEMPETEGSAGVLAQSIGGGGGNGGLNVSGGVAINKDGKVPSITFGIGGFGGAGSVSGDVMVDHAGTIVVEGNWKHGILAQSIAGGGGNGALNVTGQFNWGSSESTGGATDLSVVAGLGGHGGVGADAGDVEVISTGDIFTRGYHARGIFAQSVGGGGGTGGMNIAAVGTKDSTPVAIGIGGFGVSGGDAGNVRVVRGTELQSAGMIYTDGIGAHGIEASSIGGGGGDAGINAAIGISKTTGSGSNGGSKDDRKDVVHDGVDAKVGSNITDKVDSVDSPDDGGSGGGDKKTVNGAVIAIGGSAGNAGNGGDVDVEHFGNIVTVQDGSSGVFAQSVGGGGGNAVLSLGLIAATGDSSDNKAFGLAIGGGTGDGGNGGKVNLANVGDVVTLGDDSHGIFAQSIGGGGGNAGYNFLRTGTDGGNVNIKIGRVGGIGGSAGDVFASSNGDVITNGARSHGLFAQSIGNGGGNSSLVSVSLTAAAEEEGKDGDTYAVKVGLQGGEGGSAGNVTAEAAGLLYTLGDDSYGVFAQSVGGGGGNAGRVGGTAGTGTSFSVNIGGEGGTGGTSGDVEVTSVARVGTEGARAIGIFAQSVGGAGGTGSVIKGGTSALVGTVQTIKGSETGTTTDINIGGSGGTGMTSGDVTVHSGGEVSTLGDNAHGILAQSIGGGGGMSGAIKNVVVNVRSTVASNSTMSIGGSGGEGAASGDVKVTNDSWVSTAGKQAAGIYAQSVGGGGGDAQQIANIINGRTADNSARNALMIGGSGGTGGTAGAVEVINGADAVIFTEGEQSHGIFAQSVGGGGGSGSDIESIMAISGADSQANTKRSLQLGLGGSGGTGGTGGTVKVQNDGTIVTLGDRAHGIIAQSVGGGGGNGGQSIFGSTGLRNGNGSDPTMALMIGGEGGSGNAAGNVTVTNTGIIDVSGAGSYGILAQSVGGGGGNGGMAASLSLAGLVEQAKGTSYARLAVGGAGGDGSNGGDVTVNHSGTIYVRGENAYGIFAQSVGGGGGNAGLSISTPAVMAADYTISTLLGAREGSNGTAGTVEVNSTGDILVTGAGSQAIFSQSVNGGGGNVETFLDFAAVTDAPGSEPNRGIILTSIMQLGGDAVNGMFGSDILQQHTGEIATTSDRSSGMMLQSIGGGGGNATTIVKGNGGTASISAMLGAINTSDAAGGNLAASRTGAVTTLGHLSSGGTFQSIGGGGGRLVVVGDPEAGGYSTASITLGADPSFLNAGGNVELELSGDLNTDGDHSSGQIVQSIGAGGGESYIVGLDQVTVTLGATDGSSGDGGHIALSNTGNTATRGRLSHGFVIQSIGGGGGLVGTDLDASAIDLILSTDNAGDGGDIEFTNEGYVVVTGDDAVGVLVQSLGGGGGSVDALYRNTAGGDGRGGSIALNLTGNILAVGNRGIAVMAQSAGSGGGDNIDIALDGVIIGGSEDEDDPNGAGAAGSTAGPAAIVMDGGADNSLSLSADSFLMAFNNRIISGGSGSDHVFLHGRAVGDIHLGGGVNEMTVSEGAAFYAQDQVDLGAEGLLHIDGHLYLGGVAYLADSSLTKETQASEFQVTSNVSQTTMLNGSISFGSAATYTPDVYFLQSGAAGGDSDLIIATEDATISGTVRPVLHRLDRALPLVLIDAGGLTADLGTQVIGTPVMSYSIGLNGPTGDGSTIDLVPTADFQMSGMNRNQTLAAQHINRVLTGQGSSAMGPMFALIANMENSEQVVHAVDQLMSEDYAATQVDALYSGYRFTRTMADCGYNNFAALVEDNRSCLWINGGVSSVERQPSFEYRSLGTRAVAFTGGVRMPINDNLYVGFGARVEDFKLTSGDYFSAEGKRFGMGVSLTKYQGPWEVYGILDGSTAHYETQRFIDIAGRLPGGDAVIGGLAYAKQHVGQANLRLGTAYRFQSEDSPAYLKPSLYFDASYLYSGAGSERNTAYGLDLYRTRQWIVTATPSLELGIGMQPTETIGLQAFVRGGVSFASKDDVFVNASFVGTDSSDGVFRNYSQIGDITGRLNAGLTLFSKDDTARLTLGYEGQWTKDTVGHTATANFSLRF</sequence>
<name>A0A916REU9_9HYPH</name>
<evidence type="ECO:0000313" key="3">
    <source>
        <dbReference type="EMBL" id="GGA54591.1"/>
    </source>
</evidence>
<feature type="domain" description="Autotransporter" evidence="2">
    <location>
        <begin position="4068"/>
        <end position="4357"/>
    </location>
</feature>
<keyword evidence="4" id="KW-1185">Reference proteome</keyword>
<evidence type="ECO:0000256" key="1">
    <source>
        <dbReference type="SAM" id="MobiDB-lite"/>
    </source>
</evidence>
<reference evidence="3" key="1">
    <citation type="journal article" date="2014" name="Int. J. Syst. Evol. Microbiol.">
        <title>Complete genome sequence of Corynebacterium casei LMG S-19264T (=DSM 44701T), isolated from a smear-ripened cheese.</title>
        <authorList>
            <consortium name="US DOE Joint Genome Institute (JGI-PGF)"/>
            <person name="Walter F."/>
            <person name="Albersmeier A."/>
            <person name="Kalinowski J."/>
            <person name="Ruckert C."/>
        </authorList>
    </citation>
    <scope>NUCLEOTIDE SEQUENCE</scope>
    <source>
        <strain evidence="3">CGMCC 1.15320</strain>
    </source>
</reference>
<proteinExistence type="predicted"/>
<feature type="region of interest" description="Disordered" evidence="1">
    <location>
        <begin position="2552"/>
        <end position="2601"/>
    </location>
</feature>
<dbReference type="InterPro" id="IPR036709">
    <property type="entry name" value="Autotransporte_beta_dom_sf"/>
</dbReference>
<protein>
    <recommendedName>
        <fullName evidence="2">Autotransporter domain-containing protein</fullName>
    </recommendedName>
</protein>
<gene>
    <name evidence="3" type="ORF">GCM10011385_05270</name>
</gene>
<evidence type="ECO:0000313" key="4">
    <source>
        <dbReference type="Proteomes" id="UP000636264"/>
    </source>
</evidence>
<accession>A0A916REU9</accession>
<dbReference type="Proteomes" id="UP000636264">
    <property type="component" value="Unassembled WGS sequence"/>
</dbReference>
<feature type="compositionally biased region" description="Basic and acidic residues" evidence="1">
    <location>
        <begin position="2561"/>
        <end position="2574"/>
    </location>
</feature>
<reference evidence="3" key="2">
    <citation type="submission" date="2020-09" db="EMBL/GenBank/DDBJ databases">
        <authorList>
            <person name="Sun Q."/>
            <person name="Zhou Y."/>
        </authorList>
    </citation>
    <scope>NUCLEOTIDE SEQUENCE</scope>
    <source>
        <strain evidence="3">CGMCC 1.15320</strain>
    </source>
</reference>
<dbReference type="InterPro" id="IPR005546">
    <property type="entry name" value="Autotransporte_beta"/>
</dbReference>
<comment type="caution">
    <text evidence="3">The sequence shown here is derived from an EMBL/GenBank/DDBJ whole genome shotgun (WGS) entry which is preliminary data.</text>
</comment>
<dbReference type="SUPFAM" id="SSF103515">
    <property type="entry name" value="Autotransporter"/>
    <property type="match status" value="1"/>
</dbReference>
<dbReference type="EMBL" id="BMIF01000001">
    <property type="protein sequence ID" value="GGA54591.1"/>
    <property type="molecule type" value="Genomic_DNA"/>
</dbReference>